<dbReference type="WBParaSite" id="jg10032">
    <property type="protein sequence ID" value="jg10032"/>
    <property type="gene ID" value="jg10032"/>
</dbReference>
<organism evidence="2 3">
    <name type="scientific">Ditylenchus dipsaci</name>
    <dbReference type="NCBI Taxonomy" id="166011"/>
    <lineage>
        <taxon>Eukaryota</taxon>
        <taxon>Metazoa</taxon>
        <taxon>Ecdysozoa</taxon>
        <taxon>Nematoda</taxon>
        <taxon>Chromadorea</taxon>
        <taxon>Rhabditida</taxon>
        <taxon>Tylenchina</taxon>
        <taxon>Tylenchomorpha</taxon>
        <taxon>Sphaerularioidea</taxon>
        <taxon>Anguinidae</taxon>
        <taxon>Anguininae</taxon>
        <taxon>Ditylenchus</taxon>
    </lineage>
</organism>
<name>A0A915CKU4_9BILA</name>
<dbReference type="AlphaFoldDB" id="A0A915CKU4"/>
<accession>A0A915CKU4</accession>
<evidence type="ECO:0000256" key="1">
    <source>
        <dbReference type="SAM" id="MobiDB-lite"/>
    </source>
</evidence>
<sequence length="95" mass="10971">MNQVLDKKWEVSDVFDENIDWNGMTAVDWSLDKANKSKLTTSPSPKKRVESNKPQEVHFFFDLNLDSTPPNDFERNQSQQQTQPSDSTQPEATVR</sequence>
<dbReference type="Proteomes" id="UP000887574">
    <property type="component" value="Unplaced"/>
</dbReference>
<evidence type="ECO:0000313" key="3">
    <source>
        <dbReference type="WBParaSite" id="jg10032"/>
    </source>
</evidence>
<proteinExistence type="predicted"/>
<protein>
    <submittedName>
        <fullName evidence="3">Uncharacterized protein</fullName>
    </submittedName>
</protein>
<feature type="region of interest" description="Disordered" evidence="1">
    <location>
        <begin position="63"/>
        <end position="95"/>
    </location>
</feature>
<keyword evidence="2" id="KW-1185">Reference proteome</keyword>
<feature type="compositionally biased region" description="Low complexity" evidence="1">
    <location>
        <begin position="77"/>
        <end position="95"/>
    </location>
</feature>
<reference evidence="3" key="1">
    <citation type="submission" date="2022-11" db="UniProtKB">
        <authorList>
            <consortium name="WormBaseParasite"/>
        </authorList>
    </citation>
    <scope>IDENTIFICATION</scope>
</reference>
<evidence type="ECO:0000313" key="2">
    <source>
        <dbReference type="Proteomes" id="UP000887574"/>
    </source>
</evidence>